<gene>
    <name evidence="2" type="ORF">MCOS_LOCUS6811</name>
</gene>
<organism evidence="2 3">
    <name type="scientific">Mesocestoides corti</name>
    <name type="common">Flatworm</name>
    <dbReference type="NCBI Taxonomy" id="53468"/>
    <lineage>
        <taxon>Eukaryota</taxon>
        <taxon>Metazoa</taxon>
        <taxon>Spiralia</taxon>
        <taxon>Lophotrochozoa</taxon>
        <taxon>Platyhelminthes</taxon>
        <taxon>Cestoda</taxon>
        <taxon>Eucestoda</taxon>
        <taxon>Cyclophyllidea</taxon>
        <taxon>Mesocestoididae</taxon>
        <taxon>Mesocestoides</taxon>
    </lineage>
</organism>
<feature type="transmembrane region" description="Helical" evidence="1">
    <location>
        <begin position="29"/>
        <end position="50"/>
    </location>
</feature>
<keyword evidence="1" id="KW-0472">Membrane</keyword>
<protein>
    <submittedName>
        <fullName evidence="2">Uncharacterized protein</fullName>
    </submittedName>
</protein>
<dbReference type="AlphaFoldDB" id="A0A0R3UHI6"/>
<keyword evidence="3" id="KW-1185">Reference proteome</keyword>
<reference evidence="2 3" key="1">
    <citation type="submission" date="2018-10" db="EMBL/GenBank/DDBJ databases">
        <authorList>
            <consortium name="Pathogen Informatics"/>
        </authorList>
    </citation>
    <scope>NUCLEOTIDE SEQUENCE [LARGE SCALE GENOMIC DNA]</scope>
</reference>
<sequence length="172" mass="20494">MPRYDKRFHEKFVNPIEAYLPLLPNFSQVYFLLGFATLTTCLAFLCIFIVSQTDMEVNKYFRDMVKKLKLCGPQKETYYDHSISIADKEGFAYLWRTKQDGFWKMLITGLQKHRENSNSSRRRLKRYQDDIFKVMPTKSKHNNFIRQNTVVRMHLPFAHDLTSFISMVDGKM</sequence>
<dbReference type="Proteomes" id="UP000267029">
    <property type="component" value="Unassembled WGS sequence"/>
</dbReference>
<proteinExistence type="predicted"/>
<evidence type="ECO:0000256" key="1">
    <source>
        <dbReference type="SAM" id="Phobius"/>
    </source>
</evidence>
<keyword evidence="1" id="KW-0812">Transmembrane</keyword>
<evidence type="ECO:0000313" key="2">
    <source>
        <dbReference type="EMBL" id="VDD80808.1"/>
    </source>
</evidence>
<accession>A0A0R3UHI6</accession>
<name>A0A0R3UHI6_MESCO</name>
<keyword evidence="1" id="KW-1133">Transmembrane helix</keyword>
<evidence type="ECO:0000313" key="3">
    <source>
        <dbReference type="Proteomes" id="UP000267029"/>
    </source>
</evidence>
<dbReference type="EMBL" id="UXSR01005298">
    <property type="protein sequence ID" value="VDD80808.1"/>
    <property type="molecule type" value="Genomic_DNA"/>
</dbReference>
<dbReference type="OrthoDB" id="10294790at2759"/>